<organism evidence="3 4">
    <name type="scientific">Knoellia koreensis</name>
    <dbReference type="NCBI Taxonomy" id="2730921"/>
    <lineage>
        <taxon>Bacteria</taxon>
        <taxon>Bacillati</taxon>
        <taxon>Actinomycetota</taxon>
        <taxon>Actinomycetes</taxon>
        <taxon>Micrococcales</taxon>
        <taxon>Intrasporangiaceae</taxon>
        <taxon>Knoellia</taxon>
    </lineage>
</organism>
<dbReference type="InterPro" id="IPR012341">
    <property type="entry name" value="6hp_glycosidase-like_sf"/>
</dbReference>
<keyword evidence="2 3" id="KW-0413">Isomerase</keyword>
<name>A0A849HIV3_9MICO</name>
<comment type="caution">
    <text evidence="3">The sequence shown here is derived from an EMBL/GenBank/DDBJ whole genome shotgun (WGS) entry which is preliminary data.</text>
</comment>
<dbReference type="EMBL" id="JABEPQ010000002">
    <property type="protein sequence ID" value="NNM46583.1"/>
    <property type="molecule type" value="Genomic_DNA"/>
</dbReference>
<dbReference type="GO" id="GO:0016853">
    <property type="term" value="F:isomerase activity"/>
    <property type="evidence" value="ECO:0007669"/>
    <property type="project" value="UniProtKB-KW"/>
</dbReference>
<dbReference type="Proteomes" id="UP000588586">
    <property type="component" value="Unassembled WGS sequence"/>
</dbReference>
<sequence length="410" mass="45783">MTTSDAVAPFSPDADWLAAERTRLWEFARGAVHPNGGFAWLDDHGQPELDRPVEAWITCRMTHVAALEVLQGNESARTELDHGVRALREVLHDDEHGGWFSAVDAKTHAPVTGDKTAYEHAFVLLAAASATAAGHPDGQALLDDARAIFETHFWNDRDGLVVESWERGWTTLEDYRGINANMHSVEALLAVYEVTGDLAARSHAARIIERVVHGFARRNDWHLPEHFTPDWTPLFDYNRDNPADPFRPYGVTIGHLLEWSRLALHLRTALGDDAPDWLLEDAVALFERAVGDGWHADDADGFVYTTDFDGVPVVRNRLHWVVAEGIATAWALGRETGEQGYTDWYAAWWAYAQRHLIDREGGSWRHELDASNQPASTVWAGKPDVYHAYQAALLPSLRPSASFAGALLHR</sequence>
<dbReference type="Gene3D" id="1.50.10.10">
    <property type="match status" value="1"/>
</dbReference>
<dbReference type="PANTHER" id="PTHR15108">
    <property type="entry name" value="N-ACYLGLUCOSAMINE-2-EPIMERASE"/>
    <property type="match status" value="1"/>
</dbReference>
<dbReference type="AlphaFoldDB" id="A0A849HIV3"/>
<dbReference type="InterPro" id="IPR008928">
    <property type="entry name" value="6-hairpin_glycosidase_sf"/>
</dbReference>
<proteinExistence type="inferred from homology"/>
<evidence type="ECO:0000256" key="1">
    <source>
        <dbReference type="ARBA" id="ARBA00008558"/>
    </source>
</evidence>
<evidence type="ECO:0000256" key="2">
    <source>
        <dbReference type="ARBA" id="ARBA00023235"/>
    </source>
</evidence>
<dbReference type="InterPro" id="IPR010819">
    <property type="entry name" value="AGE/CE"/>
</dbReference>
<accession>A0A849HIV3</accession>
<reference evidence="3 4" key="1">
    <citation type="submission" date="2020-04" db="EMBL/GenBank/DDBJ databases">
        <title>Knoellia sp. isolate from air conditioner.</title>
        <authorList>
            <person name="Chea S."/>
            <person name="Kim D.-U."/>
        </authorList>
    </citation>
    <scope>NUCLEOTIDE SEQUENCE [LARGE SCALE GENOMIC DNA]</scope>
    <source>
        <strain evidence="3 4">DB2414S</strain>
    </source>
</reference>
<dbReference type="SUPFAM" id="SSF48208">
    <property type="entry name" value="Six-hairpin glycosidases"/>
    <property type="match status" value="1"/>
</dbReference>
<dbReference type="GO" id="GO:0005975">
    <property type="term" value="P:carbohydrate metabolic process"/>
    <property type="evidence" value="ECO:0007669"/>
    <property type="project" value="InterPro"/>
</dbReference>
<gene>
    <name evidence="3" type="ORF">HJG52_11270</name>
</gene>
<dbReference type="RefSeq" id="WP_171243670.1">
    <property type="nucleotide sequence ID" value="NZ_JABEPQ010000002.1"/>
</dbReference>
<evidence type="ECO:0000313" key="3">
    <source>
        <dbReference type="EMBL" id="NNM46583.1"/>
    </source>
</evidence>
<evidence type="ECO:0000313" key="4">
    <source>
        <dbReference type="Proteomes" id="UP000588586"/>
    </source>
</evidence>
<dbReference type="Pfam" id="PF07221">
    <property type="entry name" value="GlcNAc_2-epim"/>
    <property type="match status" value="1"/>
</dbReference>
<protein>
    <submittedName>
        <fullName evidence="3">AGE family epimerase/isomerase</fullName>
    </submittedName>
</protein>
<comment type="similarity">
    <text evidence="1">Belongs to the N-acylglucosamine 2-epimerase family.</text>
</comment>
<keyword evidence="4" id="KW-1185">Reference proteome</keyword>